<dbReference type="InterPro" id="IPR015413">
    <property type="entry name" value="Methionyl/Leucyl_tRNA_Synth"/>
</dbReference>
<evidence type="ECO:0000256" key="14">
    <source>
        <dbReference type="SAM" id="Coils"/>
    </source>
</evidence>
<dbReference type="SUPFAM" id="SSF52374">
    <property type="entry name" value="Nucleotidylyl transferase"/>
    <property type="match status" value="1"/>
</dbReference>
<evidence type="ECO:0000256" key="8">
    <source>
        <dbReference type="ARBA" id="ARBA00022840"/>
    </source>
</evidence>
<dbReference type="InterPro" id="IPR033911">
    <property type="entry name" value="MetRS_core"/>
</dbReference>
<organism evidence="19 20">
    <name type="scientific">Heterodera schachtii</name>
    <name type="common">Sugarbeet cyst nematode worm</name>
    <name type="synonym">Tylenchus schachtii</name>
    <dbReference type="NCBI Taxonomy" id="97005"/>
    <lineage>
        <taxon>Eukaryota</taxon>
        <taxon>Metazoa</taxon>
        <taxon>Ecdysozoa</taxon>
        <taxon>Nematoda</taxon>
        <taxon>Chromadorea</taxon>
        <taxon>Rhabditida</taxon>
        <taxon>Tylenchina</taxon>
        <taxon>Tylenchomorpha</taxon>
        <taxon>Tylenchoidea</taxon>
        <taxon>Heteroderidae</taxon>
        <taxon>Heteroderinae</taxon>
        <taxon>Heterodera</taxon>
    </lineage>
</organism>
<evidence type="ECO:0000256" key="3">
    <source>
        <dbReference type="ARBA" id="ARBA00012838"/>
    </source>
</evidence>
<dbReference type="NCBIfam" id="TIGR00398">
    <property type="entry name" value="metG"/>
    <property type="match status" value="1"/>
</dbReference>
<dbReference type="Proteomes" id="UP001620645">
    <property type="component" value="Unassembled WGS sequence"/>
</dbReference>
<dbReference type="EMBL" id="JBICCN010000327">
    <property type="protein sequence ID" value="KAL3077134.1"/>
    <property type="molecule type" value="Genomic_DNA"/>
</dbReference>
<evidence type="ECO:0000313" key="19">
    <source>
        <dbReference type="EMBL" id="KAL3077134.1"/>
    </source>
</evidence>
<feature type="domain" description="Methionyl/Leucyl tRNA synthetase" evidence="17">
    <location>
        <begin position="326"/>
        <end position="720"/>
    </location>
</feature>
<dbReference type="InterPro" id="IPR001412">
    <property type="entry name" value="aa-tRNA-synth_I_CS"/>
</dbReference>
<keyword evidence="20" id="KW-1185">Reference proteome</keyword>
<evidence type="ECO:0000256" key="15">
    <source>
        <dbReference type="SAM" id="MobiDB-lite"/>
    </source>
</evidence>
<dbReference type="GO" id="GO:0006412">
    <property type="term" value="P:translation"/>
    <property type="evidence" value="ECO:0007669"/>
    <property type="project" value="UniProtKB-KW"/>
</dbReference>
<name>A0ABD2I9U3_HETSC</name>
<dbReference type="PROSITE" id="PS00178">
    <property type="entry name" value="AA_TRNA_LIGASE_I"/>
    <property type="match status" value="1"/>
</dbReference>
<evidence type="ECO:0000256" key="13">
    <source>
        <dbReference type="RuleBase" id="RU363039"/>
    </source>
</evidence>
<comment type="subcellular location">
    <subcellularLocation>
        <location evidence="1">Cytoplasm</location>
    </subcellularLocation>
</comment>
<dbReference type="InterPro" id="IPR041872">
    <property type="entry name" value="Anticodon_Met"/>
</dbReference>
<dbReference type="EC" id="6.1.1.10" evidence="3"/>
<dbReference type="AlphaFoldDB" id="A0ABD2I9U3"/>
<evidence type="ECO:0000256" key="10">
    <source>
        <dbReference type="ARBA" id="ARBA00023146"/>
    </source>
</evidence>
<dbReference type="SUPFAM" id="SSF57770">
    <property type="entry name" value="Methionyl-tRNA synthetase (MetRS), Zn-domain"/>
    <property type="match status" value="1"/>
</dbReference>
<dbReference type="Pfam" id="PF19303">
    <property type="entry name" value="Anticodon_3"/>
    <property type="match status" value="1"/>
</dbReference>
<protein>
    <recommendedName>
        <fullName evidence="4">Methionine--tRNA ligase, cytoplasmic</fullName>
        <ecNumber evidence="3">6.1.1.10</ecNumber>
    </recommendedName>
    <alternativeName>
        <fullName evidence="11">Methionyl-tRNA synthetase</fullName>
    </alternativeName>
</protein>
<dbReference type="Pfam" id="PF09334">
    <property type="entry name" value="tRNA-synt_1g"/>
    <property type="match status" value="1"/>
</dbReference>
<evidence type="ECO:0000256" key="6">
    <source>
        <dbReference type="ARBA" id="ARBA00022598"/>
    </source>
</evidence>
<feature type="compositionally biased region" description="Basic and acidic residues" evidence="15">
    <location>
        <begin position="882"/>
        <end position="891"/>
    </location>
</feature>
<reference evidence="19 20" key="1">
    <citation type="submission" date="2024-10" db="EMBL/GenBank/DDBJ databases">
        <authorList>
            <person name="Kim D."/>
        </authorList>
    </citation>
    <scope>NUCLEOTIDE SEQUENCE [LARGE SCALE GENOMIC DNA]</scope>
    <source>
        <strain evidence="19">Taebaek</strain>
    </source>
</reference>
<dbReference type="InterPro" id="IPR023458">
    <property type="entry name" value="Met-tRNA_ligase_1"/>
</dbReference>
<dbReference type="InterPro" id="IPR009080">
    <property type="entry name" value="tRNAsynth_Ia_anticodon-bd"/>
</dbReference>
<dbReference type="Gene3D" id="2.20.28.20">
    <property type="entry name" value="Methionyl-tRNA synthetase, Zn-domain"/>
    <property type="match status" value="1"/>
</dbReference>
<dbReference type="FunFam" id="2.20.28.20:FF:000001">
    <property type="entry name" value="Methionine--tRNA ligase"/>
    <property type="match status" value="1"/>
</dbReference>
<gene>
    <name evidence="19" type="ORF">niasHS_013123</name>
</gene>
<dbReference type="PANTHER" id="PTHR45765">
    <property type="entry name" value="METHIONINE--TRNA LIGASE"/>
    <property type="match status" value="1"/>
</dbReference>
<keyword evidence="9 13" id="KW-0648">Protein biosynthesis</keyword>
<evidence type="ECO:0000256" key="12">
    <source>
        <dbReference type="ARBA" id="ARBA00047364"/>
    </source>
</evidence>
<dbReference type="SUPFAM" id="SSF53335">
    <property type="entry name" value="S-adenosyl-L-methionine-dependent methyltransferases"/>
    <property type="match status" value="1"/>
</dbReference>
<evidence type="ECO:0000259" key="17">
    <source>
        <dbReference type="Pfam" id="PF09334"/>
    </source>
</evidence>
<evidence type="ECO:0000259" key="16">
    <source>
        <dbReference type="Pfam" id="PF08241"/>
    </source>
</evidence>
<keyword evidence="6 13" id="KW-0436">Ligase</keyword>
<dbReference type="PANTHER" id="PTHR45765:SF1">
    <property type="entry name" value="METHIONINE--TRNA LIGASE, CYTOPLASMIC"/>
    <property type="match status" value="1"/>
</dbReference>
<dbReference type="GO" id="GO:0005524">
    <property type="term" value="F:ATP binding"/>
    <property type="evidence" value="ECO:0007669"/>
    <property type="project" value="UniProtKB-KW"/>
</dbReference>
<dbReference type="HAMAP" id="MF_00098">
    <property type="entry name" value="Met_tRNA_synth_type1"/>
    <property type="match status" value="1"/>
</dbReference>
<evidence type="ECO:0000256" key="4">
    <source>
        <dbReference type="ARBA" id="ARBA00018335"/>
    </source>
</evidence>
<keyword evidence="14" id="KW-0175">Coiled coil</keyword>
<feature type="domain" description="Methionyl-tRNA synthetase anticodon-binding" evidence="18">
    <location>
        <begin position="738"/>
        <end position="882"/>
    </location>
</feature>
<dbReference type="Gene3D" id="3.40.50.150">
    <property type="entry name" value="Vaccinia Virus protein VP39"/>
    <property type="match status" value="1"/>
</dbReference>
<keyword evidence="7 13" id="KW-0547">Nucleotide-binding</keyword>
<dbReference type="PRINTS" id="PR01041">
    <property type="entry name" value="TRNASYNTHMET"/>
</dbReference>
<dbReference type="InterPro" id="IPR029063">
    <property type="entry name" value="SAM-dependent_MTases_sf"/>
</dbReference>
<dbReference type="InterPro" id="IPR013216">
    <property type="entry name" value="Methyltransf_11"/>
</dbReference>
<feature type="region of interest" description="Disordered" evidence="15">
    <location>
        <begin position="876"/>
        <end position="899"/>
    </location>
</feature>
<dbReference type="CDD" id="cd07957">
    <property type="entry name" value="Anticodon_Ia_Met"/>
    <property type="match status" value="1"/>
</dbReference>
<comment type="similarity">
    <text evidence="2 13">Belongs to the class-I aminoacyl-tRNA synthetase family.</text>
</comment>
<keyword evidence="10 13" id="KW-0030">Aminoacyl-tRNA synthetase</keyword>
<keyword evidence="5" id="KW-0963">Cytoplasm</keyword>
<dbReference type="InterPro" id="IPR014729">
    <property type="entry name" value="Rossmann-like_a/b/a_fold"/>
</dbReference>
<dbReference type="NCBIfam" id="NF001100">
    <property type="entry name" value="PRK00133.1"/>
    <property type="match status" value="1"/>
</dbReference>
<feature type="domain" description="Methyltransferase type 11" evidence="16">
    <location>
        <begin position="54"/>
        <end position="160"/>
    </location>
</feature>
<dbReference type="CDD" id="cd00814">
    <property type="entry name" value="MetRS_core"/>
    <property type="match status" value="1"/>
</dbReference>
<dbReference type="Gene3D" id="1.10.730.10">
    <property type="entry name" value="Isoleucyl-tRNA Synthetase, Domain 1"/>
    <property type="match status" value="1"/>
</dbReference>
<comment type="catalytic activity">
    <reaction evidence="12">
        <text>tRNA(Met) + L-methionine + ATP = L-methionyl-tRNA(Met) + AMP + diphosphate</text>
        <dbReference type="Rhea" id="RHEA:13481"/>
        <dbReference type="Rhea" id="RHEA-COMP:9667"/>
        <dbReference type="Rhea" id="RHEA-COMP:9698"/>
        <dbReference type="ChEBI" id="CHEBI:30616"/>
        <dbReference type="ChEBI" id="CHEBI:33019"/>
        <dbReference type="ChEBI" id="CHEBI:57844"/>
        <dbReference type="ChEBI" id="CHEBI:78442"/>
        <dbReference type="ChEBI" id="CHEBI:78530"/>
        <dbReference type="ChEBI" id="CHEBI:456215"/>
        <dbReference type="EC" id="6.1.1.10"/>
    </reaction>
</comment>
<proteinExistence type="inferred from homology"/>
<evidence type="ECO:0000256" key="9">
    <source>
        <dbReference type="ARBA" id="ARBA00022917"/>
    </source>
</evidence>
<dbReference type="Pfam" id="PF08241">
    <property type="entry name" value="Methyltransf_11"/>
    <property type="match status" value="1"/>
</dbReference>
<dbReference type="InterPro" id="IPR014758">
    <property type="entry name" value="Met-tRNA_synth"/>
</dbReference>
<comment type="caution">
    <text evidence="19">The sequence shown here is derived from an EMBL/GenBank/DDBJ whole genome shotgun (WGS) entry which is preliminary data.</text>
</comment>
<sequence length="899" mass="103009">MAKWICKTVNQSLRNQFFLPSSLSAASNWAYASQPLLSAVIRHLDVQKDDNVFEVGFGVGLGLQMLLKKVIDGNGSVCGSERSAYLLNFVEKSFLKLNRKKFEDNKHLMMGKLTLHEASDNSLPFTANIFDSIFHIDVFYGWDHSEMDTIFRELFRVLRPLRSLVCGMELERLRKLSAYGILQEDDFNPMRYIECLERVGFVDIQVVYEKVDKKGNPNGESNAREIQLIFARKPMLPLLEENWPNWAQFERQMAEETELRKLAEEEQDKVRQIAAGKTLRELEKELMERWEREQRETETDQSNRERQPTVFAIDRRKLPLDGRRNVLIASALPYVNNVPHLGNIIGSVLSADVFSRYCRMREYQSLFICGTDEYGTATEMKALSEGLSPRQLCDKFYELHKKTYDWFSIDFDFFGRTSNPNQTEIAQDIFNKLFANGFTSIDAQMQLHCANCNKFLADRFVNGICPHCQFADARGDQCDGCGHLLDGVDLVEPKCRICGGKPTLEQSRHIFLDLDRLKPQLQAFLDRTMATSDSRWSANAISITKQWLNHGIRRRCITRDLKWGTPVPLAEFASKVFYVWFDAPIGYLSITKSHLGDDWHRWWKNPDGVELFNFIGKDNVVFHSIIFPSTLLATNEPFTQPRHICATDFLNYEDQKFSKSRGIGVFGDAVASIGIPPDVLRFYLLYIRPEGQDATFSWDDLTQKVNSELLANIGNFVHRSLTFLSKNFAGVQPSVVPTSDEYSLFAAVDEEMEQYTKAMEEVRLREALKHILAISRKGNQYIQAGEPWALVKGTAEERKRAETIIGVSANLSALLSVLLYPFMPSISAQIQHQCNLPINIVMPERFVMFLKAGHKHNKPFALINKLDPEKMAEYKAQFAGDEQQKQKENDPVIRNSSIS</sequence>
<dbReference type="SUPFAM" id="SSF47323">
    <property type="entry name" value="Anticodon-binding domain of a subclass of class I aminoacyl-tRNA synthetases"/>
    <property type="match status" value="1"/>
</dbReference>
<accession>A0ABD2I9U3</accession>
<evidence type="ECO:0000259" key="18">
    <source>
        <dbReference type="Pfam" id="PF19303"/>
    </source>
</evidence>
<keyword evidence="8 13" id="KW-0067">ATP-binding</keyword>
<evidence type="ECO:0000313" key="20">
    <source>
        <dbReference type="Proteomes" id="UP001620645"/>
    </source>
</evidence>
<dbReference type="InterPro" id="IPR029038">
    <property type="entry name" value="MetRS_Zn"/>
</dbReference>
<evidence type="ECO:0000256" key="7">
    <source>
        <dbReference type="ARBA" id="ARBA00022741"/>
    </source>
</evidence>
<evidence type="ECO:0000256" key="11">
    <source>
        <dbReference type="ARBA" id="ARBA00030904"/>
    </source>
</evidence>
<dbReference type="GO" id="GO:0005737">
    <property type="term" value="C:cytoplasm"/>
    <property type="evidence" value="ECO:0007669"/>
    <property type="project" value="UniProtKB-SubCell"/>
</dbReference>
<dbReference type="Gene3D" id="3.40.50.620">
    <property type="entry name" value="HUPs"/>
    <property type="match status" value="1"/>
</dbReference>
<feature type="coiled-coil region" evidence="14">
    <location>
        <begin position="246"/>
        <end position="300"/>
    </location>
</feature>
<evidence type="ECO:0000256" key="1">
    <source>
        <dbReference type="ARBA" id="ARBA00004496"/>
    </source>
</evidence>
<evidence type="ECO:0000256" key="5">
    <source>
        <dbReference type="ARBA" id="ARBA00022490"/>
    </source>
</evidence>
<evidence type="ECO:0000256" key="2">
    <source>
        <dbReference type="ARBA" id="ARBA00005594"/>
    </source>
</evidence>
<dbReference type="GO" id="GO:0004825">
    <property type="term" value="F:methionine-tRNA ligase activity"/>
    <property type="evidence" value="ECO:0007669"/>
    <property type="project" value="UniProtKB-EC"/>
</dbReference>